<accession>A0A016V3Q4</accession>
<name>A0A016V3Q4_9BILA</name>
<dbReference type="AlphaFoldDB" id="A0A016V3Q4"/>
<reference evidence="2" key="1">
    <citation type="journal article" date="2015" name="Nat. Genet.">
        <title>The genome and transcriptome of the zoonotic hookworm Ancylostoma ceylanicum identify infection-specific gene families.</title>
        <authorList>
            <person name="Schwarz E.M."/>
            <person name="Hu Y."/>
            <person name="Antoshechkin I."/>
            <person name="Miller M.M."/>
            <person name="Sternberg P.W."/>
            <person name="Aroian R.V."/>
        </authorList>
    </citation>
    <scope>NUCLEOTIDE SEQUENCE</scope>
    <source>
        <strain evidence="2">HY135</strain>
    </source>
</reference>
<dbReference type="EMBL" id="JARK01001354">
    <property type="protein sequence ID" value="EYC22040.1"/>
    <property type="molecule type" value="Genomic_DNA"/>
</dbReference>
<comment type="caution">
    <text evidence="1">The sequence shown here is derived from an EMBL/GenBank/DDBJ whole genome shotgun (WGS) entry which is preliminary data.</text>
</comment>
<organism evidence="1 2">
    <name type="scientific">Ancylostoma ceylanicum</name>
    <dbReference type="NCBI Taxonomy" id="53326"/>
    <lineage>
        <taxon>Eukaryota</taxon>
        <taxon>Metazoa</taxon>
        <taxon>Ecdysozoa</taxon>
        <taxon>Nematoda</taxon>
        <taxon>Chromadorea</taxon>
        <taxon>Rhabditida</taxon>
        <taxon>Rhabditina</taxon>
        <taxon>Rhabditomorpha</taxon>
        <taxon>Strongyloidea</taxon>
        <taxon>Ancylostomatidae</taxon>
        <taxon>Ancylostomatinae</taxon>
        <taxon>Ancylostoma</taxon>
    </lineage>
</organism>
<proteinExistence type="predicted"/>
<keyword evidence="2" id="KW-1185">Reference proteome</keyword>
<evidence type="ECO:0000313" key="1">
    <source>
        <dbReference type="EMBL" id="EYC22040.1"/>
    </source>
</evidence>
<sequence length="64" mass="7320">YSDSIEYCLETPRTPIFFHWTKKKRKISEQNPGGFRLVNVSNKSIIDPLETLTVYSTPTASNTV</sequence>
<feature type="non-terminal residue" evidence="1">
    <location>
        <position position="1"/>
    </location>
</feature>
<protein>
    <submittedName>
        <fullName evidence="1">Uncharacterized protein</fullName>
    </submittedName>
</protein>
<dbReference type="Proteomes" id="UP000024635">
    <property type="component" value="Unassembled WGS sequence"/>
</dbReference>
<evidence type="ECO:0000313" key="2">
    <source>
        <dbReference type="Proteomes" id="UP000024635"/>
    </source>
</evidence>
<gene>
    <name evidence="1" type="primary">Acey_s0018.g3681</name>
    <name evidence="1" type="ORF">Y032_0018g3681</name>
</gene>